<name>A0A0C9VUQ6_SPHS4</name>
<keyword evidence="2" id="KW-1185">Reference proteome</keyword>
<reference evidence="1 2" key="1">
    <citation type="submission" date="2014-06" db="EMBL/GenBank/DDBJ databases">
        <title>Evolutionary Origins and Diversification of the Mycorrhizal Mutualists.</title>
        <authorList>
            <consortium name="DOE Joint Genome Institute"/>
            <consortium name="Mycorrhizal Genomics Consortium"/>
            <person name="Kohler A."/>
            <person name="Kuo A."/>
            <person name="Nagy L.G."/>
            <person name="Floudas D."/>
            <person name="Copeland A."/>
            <person name="Barry K.W."/>
            <person name="Cichocki N."/>
            <person name="Veneault-Fourrey C."/>
            <person name="LaButti K."/>
            <person name="Lindquist E.A."/>
            <person name="Lipzen A."/>
            <person name="Lundell T."/>
            <person name="Morin E."/>
            <person name="Murat C."/>
            <person name="Riley R."/>
            <person name="Ohm R."/>
            <person name="Sun H."/>
            <person name="Tunlid A."/>
            <person name="Henrissat B."/>
            <person name="Grigoriev I.V."/>
            <person name="Hibbett D.S."/>
            <person name="Martin F."/>
        </authorList>
    </citation>
    <scope>NUCLEOTIDE SEQUENCE [LARGE SCALE GENOMIC DNA]</scope>
    <source>
        <strain evidence="1 2">SS14</strain>
    </source>
</reference>
<evidence type="ECO:0000313" key="1">
    <source>
        <dbReference type="EMBL" id="KIJ46699.1"/>
    </source>
</evidence>
<proteinExistence type="predicted"/>
<dbReference type="HOGENOM" id="CLU_1476032_0_0_1"/>
<accession>A0A0C9VUQ6</accession>
<dbReference type="Proteomes" id="UP000054279">
    <property type="component" value="Unassembled WGS sequence"/>
</dbReference>
<dbReference type="AlphaFoldDB" id="A0A0C9VUQ6"/>
<dbReference type="EMBL" id="KN837106">
    <property type="protein sequence ID" value="KIJ46699.1"/>
    <property type="molecule type" value="Genomic_DNA"/>
</dbReference>
<organism evidence="1 2">
    <name type="scientific">Sphaerobolus stellatus (strain SS14)</name>
    <dbReference type="NCBI Taxonomy" id="990650"/>
    <lineage>
        <taxon>Eukaryota</taxon>
        <taxon>Fungi</taxon>
        <taxon>Dikarya</taxon>
        <taxon>Basidiomycota</taxon>
        <taxon>Agaricomycotina</taxon>
        <taxon>Agaricomycetes</taxon>
        <taxon>Phallomycetidae</taxon>
        <taxon>Geastrales</taxon>
        <taxon>Sphaerobolaceae</taxon>
        <taxon>Sphaerobolus</taxon>
    </lineage>
</organism>
<gene>
    <name evidence="1" type="ORF">M422DRAFT_249864</name>
</gene>
<evidence type="ECO:0000313" key="2">
    <source>
        <dbReference type="Proteomes" id="UP000054279"/>
    </source>
</evidence>
<sequence length="183" mass="20174">MENEVIDADIDDADISVMPAHLGLDVPIWISASPSYRRNPTRRSLRCAASLTTYLIAAEKRGSYHVPLAERIVPVATTIELHSSLVPLRFVARLWIGADIASVISSFSDELYALYVLKEGVIALMTRYWHGVNVTMKTTDADSDLQSSYLPPIALVDIQLTIDVLYTTNRDNFSGSTSLTISS</sequence>
<protein>
    <submittedName>
        <fullName evidence="1">Uncharacterized protein</fullName>
    </submittedName>
</protein>